<dbReference type="PATRIC" id="fig|679936.5.peg.1115"/>
<dbReference type="Gene3D" id="1.10.10.10">
    <property type="entry name" value="Winged helix-like DNA-binding domain superfamily/Winged helix DNA-binding domain"/>
    <property type="match status" value="1"/>
</dbReference>
<keyword evidence="6" id="KW-1185">Reference proteome</keyword>
<protein>
    <submittedName>
        <fullName evidence="5">Transcriptional regulator, HxlR family</fullName>
    </submittedName>
</protein>
<dbReference type="Proteomes" id="UP000005439">
    <property type="component" value="Chromosome"/>
</dbReference>
<feature type="domain" description="HTH hxlR-type" evidence="4">
    <location>
        <begin position="7"/>
        <end position="106"/>
    </location>
</feature>
<dbReference type="AlphaFoldDB" id="G8TTW5"/>
<sequence length="110" mass="12460">MSDIDLCPRFEAAVGLIGKRWTGLIVEVLLKRPLRFSEISQAIPQLSDRMLAERLKELEAAGIVERHVYPDTPVRVEYSLTAKGRDLAPVMDALHQWANRWMLVPTHSAP</sequence>
<evidence type="ECO:0000256" key="2">
    <source>
        <dbReference type="ARBA" id="ARBA00023125"/>
    </source>
</evidence>
<dbReference type="KEGG" id="sap:Sulac_1056"/>
<keyword evidence="1" id="KW-0805">Transcription regulation</keyword>
<reference evidence="5 6" key="2">
    <citation type="journal article" date="2012" name="Stand. Genomic Sci.">
        <title>Complete genome sequence of the moderately thermophilic mineral-sulfide-oxidizing firmicute Sulfobacillus acidophilus type strain (NAL(T)).</title>
        <authorList>
            <person name="Anderson I."/>
            <person name="Chertkov O."/>
            <person name="Chen A."/>
            <person name="Saunders E."/>
            <person name="Lapidus A."/>
            <person name="Nolan M."/>
            <person name="Lucas S."/>
            <person name="Hammon N."/>
            <person name="Deshpande S."/>
            <person name="Cheng J.F."/>
            <person name="Han C."/>
            <person name="Tapia R."/>
            <person name="Goodwin L.A."/>
            <person name="Pitluck S."/>
            <person name="Liolios K."/>
            <person name="Pagani I."/>
            <person name="Ivanova N."/>
            <person name="Mikhailova N."/>
            <person name="Pati A."/>
            <person name="Palaniappan K."/>
            <person name="Land M."/>
            <person name="Pan C."/>
            <person name="Rohde M."/>
            <person name="Pukall R."/>
            <person name="Goker M."/>
            <person name="Detter J.C."/>
            <person name="Woyke T."/>
            <person name="Bristow J."/>
            <person name="Eisen J.A."/>
            <person name="Markowitz V."/>
            <person name="Hugenholtz P."/>
            <person name="Kyrpides N.C."/>
            <person name="Klenk H.P."/>
            <person name="Mavromatis K."/>
        </authorList>
    </citation>
    <scope>NUCLEOTIDE SEQUENCE [LARGE SCALE GENOMIC DNA]</scope>
    <source>
        <strain evidence="6">ATCC 700253 / DSM 10332 / NAL</strain>
    </source>
</reference>
<dbReference type="InterPro" id="IPR002577">
    <property type="entry name" value="HTH_HxlR"/>
</dbReference>
<evidence type="ECO:0000256" key="3">
    <source>
        <dbReference type="ARBA" id="ARBA00023163"/>
    </source>
</evidence>
<evidence type="ECO:0000313" key="6">
    <source>
        <dbReference type="Proteomes" id="UP000005439"/>
    </source>
</evidence>
<reference evidence="6" key="1">
    <citation type="submission" date="2011-12" db="EMBL/GenBank/DDBJ databases">
        <title>The complete genome of chromosome of Sulfobacillus acidophilus DSM 10332.</title>
        <authorList>
            <person name="Lucas S."/>
            <person name="Han J."/>
            <person name="Lapidus A."/>
            <person name="Bruce D."/>
            <person name="Goodwin L."/>
            <person name="Pitluck S."/>
            <person name="Peters L."/>
            <person name="Kyrpides N."/>
            <person name="Mavromatis K."/>
            <person name="Ivanova N."/>
            <person name="Mikhailova N."/>
            <person name="Chertkov O."/>
            <person name="Saunders E."/>
            <person name="Detter J.C."/>
            <person name="Tapia R."/>
            <person name="Han C."/>
            <person name="Land M."/>
            <person name="Hauser L."/>
            <person name="Markowitz V."/>
            <person name="Cheng J.-F."/>
            <person name="Hugenholtz P."/>
            <person name="Woyke T."/>
            <person name="Wu D."/>
            <person name="Pukall R."/>
            <person name="Gehrich-Schroeter G."/>
            <person name="Schneider S."/>
            <person name="Klenk H.-P."/>
            <person name="Eisen J.A."/>
        </authorList>
    </citation>
    <scope>NUCLEOTIDE SEQUENCE [LARGE SCALE GENOMIC DNA]</scope>
    <source>
        <strain evidence="6">ATCC 700253 / DSM 10332 / NAL</strain>
    </source>
</reference>
<dbReference type="InterPro" id="IPR036390">
    <property type="entry name" value="WH_DNA-bd_sf"/>
</dbReference>
<keyword evidence="3" id="KW-0804">Transcription</keyword>
<evidence type="ECO:0000256" key="1">
    <source>
        <dbReference type="ARBA" id="ARBA00023015"/>
    </source>
</evidence>
<dbReference type="EMBL" id="CP003179">
    <property type="protein sequence ID" value="AEW04556.1"/>
    <property type="molecule type" value="Genomic_DNA"/>
</dbReference>
<dbReference type="PROSITE" id="PS51118">
    <property type="entry name" value="HTH_HXLR"/>
    <property type="match status" value="1"/>
</dbReference>
<organism evidence="5 6">
    <name type="scientific">Sulfobacillus acidophilus (strain ATCC 700253 / DSM 10332 / NAL)</name>
    <dbReference type="NCBI Taxonomy" id="679936"/>
    <lineage>
        <taxon>Bacteria</taxon>
        <taxon>Bacillati</taxon>
        <taxon>Bacillota</taxon>
        <taxon>Clostridia</taxon>
        <taxon>Eubacteriales</taxon>
        <taxon>Clostridiales Family XVII. Incertae Sedis</taxon>
        <taxon>Sulfobacillus</taxon>
    </lineage>
</organism>
<keyword evidence="2" id="KW-0238">DNA-binding</keyword>
<dbReference type="Pfam" id="PF01638">
    <property type="entry name" value="HxlR"/>
    <property type="match status" value="1"/>
</dbReference>
<dbReference type="STRING" id="679936.Sulac_1056"/>
<name>G8TTW5_SULAD</name>
<dbReference type="InterPro" id="IPR011991">
    <property type="entry name" value="ArsR-like_HTH"/>
</dbReference>
<gene>
    <name evidence="5" type="ordered locus">Sulac_1056</name>
</gene>
<proteinExistence type="predicted"/>
<dbReference type="SUPFAM" id="SSF46785">
    <property type="entry name" value="Winged helix' DNA-binding domain"/>
    <property type="match status" value="1"/>
</dbReference>
<dbReference type="GO" id="GO:0003677">
    <property type="term" value="F:DNA binding"/>
    <property type="evidence" value="ECO:0007669"/>
    <property type="project" value="UniProtKB-KW"/>
</dbReference>
<evidence type="ECO:0000313" key="5">
    <source>
        <dbReference type="EMBL" id="AEW04556.1"/>
    </source>
</evidence>
<dbReference type="InterPro" id="IPR036388">
    <property type="entry name" value="WH-like_DNA-bd_sf"/>
</dbReference>
<evidence type="ECO:0000259" key="4">
    <source>
        <dbReference type="PROSITE" id="PS51118"/>
    </source>
</evidence>
<dbReference type="PANTHER" id="PTHR33204">
    <property type="entry name" value="TRANSCRIPTIONAL REGULATOR, MARR FAMILY"/>
    <property type="match status" value="1"/>
</dbReference>
<dbReference type="HOGENOM" id="CLU_111585_5_3_9"/>
<accession>G8TTW5</accession>
<dbReference type="CDD" id="cd00090">
    <property type="entry name" value="HTH_ARSR"/>
    <property type="match status" value="1"/>
</dbReference>
<dbReference type="PANTHER" id="PTHR33204:SF37">
    <property type="entry name" value="HTH-TYPE TRANSCRIPTIONAL REGULATOR YODB"/>
    <property type="match status" value="1"/>
</dbReference>